<feature type="compositionally biased region" description="Gly residues" evidence="1">
    <location>
        <begin position="338"/>
        <end position="359"/>
    </location>
</feature>
<keyword evidence="2" id="KW-0472">Membrane</keyword>
<feature type="transmembrane region" description="Helical" evidence="2">
    <location>
        <begin position="1407"/>
        <end position="1424"/>
    </location>
</feature>
<name>A0A9W6F0W6_9CHLO</name>
<feature type="compositionally biased region" description="Basic and acidic residues" evidence="1">
    <location>
        <begin position="402"/>
        <end position="415"/>
    </location>
</feature>
<feature type="compositionally biased region" description="Low complexity" evidence="1">
    <location>
        <begin position="392"/>
        <end position="401"/>
    </location>
</feature>
<feature type="compositionally biased region" description="Low complexity" evidence="1">
    <location>
        <begin position="1007"/>
        <end position="1023"/>
    </location>
</feature>
<gene>
    <name evidence="3" type="primary">PLEST004863</name>
    <name evidence="3" type="ORF">PLESTB_000515200</name>
</gene>
<feature type="compositionally biased region" description="Pro residues" evidence="1">
    <location>
        <begin position="523"/>
        <end position="534"/>
    </location>
</feature>
<feature type="region of interest" description="Disordered" evidence="1">
    <location>
        <begin position="389"/>
        <end position="450"/>
    </location>
</feature>
<keyword evidence="4" id="KW-1185">Reference proteome</keyword>
<feature type="region of interest" description="Disordered" evidence="1">
    <location>
        <begin position="1007"/>
        <end position="1044"/>
    </location>
</feature>
<evidence type="ECO:0000256" key="1">
    <source>
        <dbReference type="SAM" id="MobiDB-lite"/>
    </source>
</evidence>
<accession>A0A9W6F0W6</accession>
<dbReference type="OrthoDB" id="543675at2759"/>
<feature type="region of interest" description="Disordered" evidence="1">
    <location>
        <begin position="464"/>
        <end position="492"/>
    </location>
</feature>
<feature type="region of interest" description="Disordered" evidence="1">
    <location>
        <begin position="516"/>
        <end position="553"/>
    </location>
</feature>
<feature type="compositionally biased region" description="Low complexity" evidence="1">
    <location>
        <begin position="420"/>
        <end position="450"/>
    </location>
</feature>
<organism evidence="3 4">
    <name type="scientific">Pleodorina starrii</name>
    <dbReference type="NCBI Taxonomy" id="330485"/>
    <lineage>
        <taxon>Eukaryota</taxon>
        <taxon>Viridiplantae</taxon>
        <taxon>Chlorophyta</taxon>
        <taxon>core chlorophytes</taxon>
        <taxon>Chlorophyceae</taxon>
        <taxon>CS clade</taxon>
        <taxon>Chlamydomonadales</taxon>
        <taxon>Volvocaceae</taxon>
        <taxon>Pleodorina</taxon>
    </lineage>
</organism>
<sequence>MEPTKARKRAWPGLPPCWFVCALSFCGQCWRQLYFWLRIRPDIYALTCWLVLGTAAGYQRLAMGWCSKDGWGSVLPENSALMLSFPCNGSAIERSFHLLKHPVQVYRDILWDSPRPIRWVQGQIVSVVFRFVAAVLLPPALYRIASPWLAAASRAMAAACLLAGALWPAPEALHAGRFGGAPTAGNADVPLLGDGFGEHTHSIGLQDEAVEFSLRWYPLMDIAFNCIDPTSILVEAVYGIFSLSCVLAMGLMSALPGTRLPRGFFLPNQLAKCVLSTLALLAIEWCRLLHTSRSSGCSSGDASRAGRHGGGGSAPGPSAPRLLRLAPAEPEGDAAAVAGGGEGPDAPGRGGDGGGAVGGGGGVGRAGSAGGEGCLGKVVAGGPVHASRHNGDVAVGGAVDPGDGHDALRDTRGEPEGLNQVQALHHQQQQQQEKQQQQQQQRQAEPQRPLRLVAAETRRLRGCTTLHGSVGGDGETAEGGGRGGGWVPPVPQFSPAQRLRIREMAQQMELEMGPGPGLAVGAAPPPDGPPPPVALQPQRLQASAAAEQEQQPQPLQLHARALPSRIAFRARCQAAVQGGPREGLPPPPGVGPSLDRVVPPPRSQHVAEAELAAWSSSGPATVVPQVQDLQPLQQRRHDVDHVPYTGRTTVYSTRIKVAGCSPEQVAQGYYERIVRVAAEAGLQLEAVALRRGCIELIVNTRAVDGAPALAGPEAAEVPAVAAAAEAAAPVAAVVSGSDCRSTRGPVSGSRWESGSGSGISATWVGTDAPPAADFYTEGDVLDVGLLIRALQLPESSSLEFDLGPGGDYKRGNSNSGGGAAVKPAAAAADAGEGSGGGSGTEGGEAAAAAAAAADAGLSGASSAGASPQVLMPFVLDVNPRVLAVGPARSSGAARQPAVQRVPEQAVAATAAAGGGGDGIASSPASLVVAVSWVPAPWAPEPPMVQTATSVAGATTEGAAAEMGLGVGLRPGEPPQSLPGVQILLRSRGKLVATAAVPPCAAAAAAAAEPTPLPPTSAAAEPSGDVGGGSAAADRRPRPSAEAEAAASVVARGAVSGPEGGGAAPPGEVLYGVDVGPLLAQLRPGVLLVDARLGAAAQPAAADSYGPAALPLLMVDDPRVASELQKALETWCGTADELDSLLYDMGALTRMQDELTACAEAAGGGGNGGGVGGSGGAALHLSALTARSDILYTHLVSYMEAMSWEGALSWLCARQEAAAAAVAAANAAAAAPAAAVGRAAAVLDARPAASAAAAATIDAAAINLTGTASAAAAAAAAPPPGAAAPRNKSLDGGRAHGRGSWRLFSSRVHQQLPPAFRRLSRLLLLVLGWRSEGEADAAAYASYTSLFATSTMNVMHVLDLLGFLAVMTRSSSGSSGGGSDSASRGGGAAAQQGASPPSPWLDPDKACVLVAASPGVVMAALWLLLPRLTWRHISARTKWPRQASYIMSKAMVAFFSFPQPPLLLRLGLGASTFLVEGVILPAAVLMSPLESVVMGLVRAPLSARMWLLASAASGHGSGSGRLTVMTAWLRALALSALNILTTVVVHLYIRISYERKRGSAHHAKVD</sequence>
<evidence type="ECO:0000256" key="2">
    <source>
        <dbReference type="SAM" id="Phobius"/>
    </source>
</evidence>
<feature type="region of interest" description="Disordered" evidence="1">
    <location>
        <begin position="293"/>
        <end position="359"/>
    </location>
</feature>
<feature type="compositionally biased region" description="Low complexity" evidence="1">
    <location>
        <begin position="315"/>
        <end position="337"/>
    </location>
</feature>
<dbReference type="Proteomes" id="UP001165080">
    <property type="component" value="Unassembled WGS sequence"/>
</dbReference>
<feature type="compositionally biased region" description="Gly residues" evidence="1">
    <location>
        <begin position="469"/>
        <end position="486"/>
    </location>
</feature>
<feature type="compositionally biased region" description="Low complexity" evidence="1">
    <location>
        <begin position="293"/>
        <end position="303"/>
    </location>
</feature>
<feature type="transmembrane region" description="Helical" evidence="2">
    <location>
        <begin position="237"/>
        <end position="258"/>
    </location>
</feature>
<feature type="transmembrane region" description="Helical" evidence="2">
    <location>
        <begin position="1526"/>
        <end position="1548"/>
    </location>
</feature>
<feature type="region of interest" description="Disordered" evidence="1">
    <location>
        <begin position="1373"/>
        <end position="1398"/>
    </location>
</feature>
<feature type="transmembrane region" description="Helical" evidence="2">
    <location>
        <begin position="1469"/>
        <end position="1488"/>
    </location>
</feature>
<keyword evidence="2" id="KW-1133">Transmembrane helix</keyword>
<proteinExistence type="predicted"/>
<evidence type="ECO:0000313" key="3">
    <source>
        <dbReference type="EMBL" id="GLC51556.1"/>
    </source>
</evidence>
<feature type="compositionally biased region" description="Gly residues" evidence="1">
    <location>
        <begin position="1373"/>
        <end position="1387"/>
    </location>
</feature>
<protein>
    <submittedName>
        <fullName evidence="3">Uncharacterized protein</fullName>
    </submittedName>
</protein>
<feature type="region of interest" description="Disordered" evidence="1">
    <location>
        <begin position="577"/>
        <end position="604"/>
    </location>
</feature>
<feature type="compositionally biased region" description="Low complexity" evidence="1">
    <location>
        <begin position="535"/>
        <end position="553"/>
    </location>
</feature>
<comment type="caution">
    <text evidence="3">The sequence shown here is derived from an EMBL/GenBank/DDBJ whole genome shotgun (WGS) entry which is preliminary data.</text>
</comment>
<evidence type="ECO:0000313" key="4">
    <source>
        <dbReference type="Proteomes" id="UP001165080"/>
    </source>
</evidence>
<reference evidence="3 4" key="1">
    <citation type="journal article" date="2023" name="Commun. Biol.">
        <title>Reorganization of the ancestral sex-determining regions during the evolution of trioecy in Pleodorina starrii.</title>
        <authorList>
            <person name="Takahashi K."/>
            <person name="Suzuki S."/>
            <person name="Kawai-Toyooka H."/>
            <person name="Yamamoto K."/>
            <person name="Hamaji T."/>
            <person name="Ootsuki R."/>
            <person name="Yamaguchi H."/>
            <person name="Kawachi M."/>
            <person name="Higashiyama T."/>
            <person name="Nozaki H."/>
        </authorList>
    </citation>
    <scope>NUCLEOTIDE SEQUENCE [LARGE SCALE GENOMIC DNA]</scope>
    <source>
        <strain evidence="3 4">NIES-4479</strain>
    </source>
</reference>
<keyword evidence="2" id="KW-0812">Transmembrane</keyword>
<dbReference type="EMBL" id="BRXU01000004">
    <property type="protein sequence ID" value="GLC51556.1"/>
    <property type="molecule type" value="Genomic_DNA"/>
</dbReference>